<dbReference type="STRING" id="391936.S7S_04255"/>
<comment type="subcellular location">
    <subcellularLocation>
        <location evidence="1">Cell membrane</location>
        <topology evidence="1">Multi-pass membrane protein</topology>
    </subcellularLocation>
</comment>
<evidence type="ECO:0000256" key="1">
    <source>
        <dbReference type="ARBA" id="ARBA00004651"/>
    </source>
</evidence>
<evidence type="ECO:0000256" key="8">
    <source>
        <dbReference type="SAM" id="Phobius"/>
    </source>
</evidence>
<dbReference type="Proteomes" id="UP000006764">
    <property type="component" value="Chromosome"/>
</dbReference>
<dbReference type="Pfam" id="PF02028">
    <property type="entry name" value="BCCT"/>
    <property type="match status" value="1"/>
</dbReference>
<evidence type="ECO:0000256" key="2">
    <source>
        <dbReference type="ARBA" id="ARBA00005658"/>
    </source>
</evidence>
<feature type="transmembrane region" description="Helical" evidence="8">
    <location>
        <begin position="12"/>
        <end position="31"/>
    </location>
</feature>
<dbReference type="HOGENOM" id="CLU_010118_5_2_6"/>
<evidence type="ECO:0000256" key="6">
    <source>
        <dbReference type="ARBA" id="ARBA00022989"/>
    </source>
</evidence>
<feature type="transmembrane region" description="Helical" evidence="8">
    <location>
        <begin position="261"/>
        <end position="281"/>
    </location>
</feature>
<keyword evidence="4" id="KW-1003">Cell membrane</keyword>
<feature type="transmembrane region" description="Helical" evidence="8">
    <location>
        <begin position="444"/>
        <end position="463"/>
    </location>
</feature>
<feature type="transmembrane region" description="Helical" evidence="8">
    <location>
        <begin position="186"/>
        <end position="208"/>
    </location>
</feature>
<dbReference type="AlphaFoldDB" id="A0A0B4XL20"/>
<keyword evidence="5 8" id="KW-0812">Transmembrane</keyword>
<accession>A0A0B4XL20</accession>
<keyword evidence="3" id="KW-0813">Transport</keyword>
<dbReference type="RefSeq" id="WP_008738406.1">
    <property type="nucleotide sequence ID" value="NZ_CP004387.1"/>
</dbReference>
<evidence type="ECO:0000256" key="4">
    <source>
        <dbReference type="ARBA" id="ARBA00022475"/>
    </source>
</evidence>
<dbReference type="EMBL" id="CP004387">
    <property type="protein sequence ID" value="AJD47273.1"/>
    <property type="molecule type" value="Genomic_DNA"/>
</dbReference>
<feature type="transmembrane region" description="Helical" evidence="8">
    <location>
        <begin position="400"/>
        <end position="418"/>
    </location>
</feature>
<dbReference type="GO" id="GO:0022857">
    <property type="term" value="F:transmembrane transporter activity"/>
    <property type="evidence" value="ECO:0007669"/>
    <property type="project" value="InterPro"/>
</dbReference>
<dbReference type="NCBIfam" id="TIGR00842">
    <property type="entry name" value="bcct"/>
    <property type="match status" value="1"/>
</dbReference>
<keyword evidence="7 8" id="KW-0472">Membrane</keyword>
<evidence type="ECO:0000313" key="9">
    <source>
        <dbReference type="EMBL" id="AJD47273.1"/>
    </source>
</evidence>
<reference evidence="9 10" key="1">
    <citation type="journal article" date="2012" name="J. Bacteriol.">
        <title>Genome sequence of an alkane-degrading bacterium, Alcanivorax pacificus type strain W11-5, isolated from deep sea sediment.</title>
        <authorList>
            <person name="Lai Q."/>
            <person name="Shao Z."/>
        </authorList>
    </citation>
    <scope>NUCLEOTIDE SEQUENCE [LARGE SCALE GENOMIC DNA]</scope>
    <source>
        <strain evidence="9 10">W11-5</strain>
    </source>
</reference>
<sequence length="527" mass="57500">MKMPKLVVQPVVFSVSAVLIVVVVILSFFYAKAMGSAFTLAQSQFATYAGWFYIISVNIFLLFVLYLMFSRFGRIRLGGPDAQPEFSTRGWIAMLFSAGMGIGLVFYSVAEPISHFASPPQGMEGGTVEAAKRAMTITLFHWGFHAWALYAVIALALAFFAFNRGLPLTVRSAFYPLLGERVNGPIGHLIDILAVVATMFGLATSLGIGVEQINAGLNVLVGLPQNAWTQIALIAGITLIALWSVLNGLDAGVRRLSEINMGLAALLMLFVFLLGPSLFILNSVVQNLGAYLRELVELSTWTESYGDTRWQHQWTIFYWAWWIAWSPFVGMFIARISRGRTIREFLAAVLFVPMLMTTVWMTVFGGTALFEELFGAGGIVAAVDSDIATALYALLDRFPFANLTSAVAVMVVIAFFVTSSDSGSLVVDSITAGGKENTPAIQRIFWVVAEGAVAAALLLAGGLEALQAGAVLTGLPFAMVLLLICYSLHKGLSEEWRNMRGGGSEPEYLWQKGRLSRFNQRKDDENN</sequence>
<keyword evidence="10" id="KW-1185">Reference proteome</keyword>
<feature type="transmembrane region" description="Helical" evidence="8">
    <location>
        <begin position="228"/>
        <end position="249"/>
    </location>
</feature>
<dbReference type="PANTHER" id="PTHR30047">
    <property type="entry name" value="HIGH-AFFINITY CHOLINE TRANSPORT PROTEIN-RELATED"/>
    <property type="match status" value="1"/>
</dbReference>
<keyword evidence="6 8" id="KW-1133">Transmembrane helix</keyword>
<comment type="similarity">
    <text evidence="2">Belongs to the BCCT transporter (TC 2.A.15) family.</text>
</comment>
<dbReference type="PANTHER" id="PTHR30047:SF7">
    <property type="entry name" value="HIGH-AFFINITY CHOLINE TRANSPORT PROTEIN"/>
    <property type="match status" value="1"/>
</dbReference>
<feature type="transmembrane region" description="Helical" evidence="8">
    <location>
        <begin position="345"/>
        <end position="367"/>
    </location>
</feature>
<feature type="transmembrane region" description="Helical" evidence="8">
    <location>
        <begin position="147"/>
        <end position="166"/>
    </location>
</feature>
<evidence type="ECO:0000256" key="7">
    <source>
        <dbReference type="ARBA" id="ARBA00023136"/>
    </source>
</evidence>
<dbReference type="GO" id="GO:0005886">
    <property type="term" value="C:plasma membrane"/>
    <property type="evidence" value="ECO:0007669"/>
    <property type="project" value="UniProtKB-SubCell"/>
</dbReference>
<evidence type="ECO:0000256" key="3">
    <source>
        <dbReference type="ARBA" id="ARBA00022448"/>
    </source>
</evidence>
<evidence type="ECO:0000256" key="5">
    <source>
        <dbReference type="ARBA" id="ARBA00022692"/>
    </source>
</evidence>
<proteinExistence type="inferred from homology"/>
<feature type="transmembrane region" description="Helical" evidence="8">
    <location>
        <begin position="470"/>
        <end position="489"/>
    </location>
</feature>
<feature type="transmembrane region" description="Helical" evidence="8">
    <location>
        <begin position="316"/>
        <end position="333"/>
    </location>
</feature>
<gene>
    <name evidence="9" type="ORF">S7S_04255</name>
</gene>
<protein>
    <submittedName>
        <fullName evidence="9">Choline/carnitine/betaine transporter</fullName>
    </submittedName>
</protein>
<dbReference type="InterPro" id="IPR000060">
    <property type="entry name" value="BCCT_transptr"/>
</dbReference>
<feature type="transmembrane region" description="Helical" evidence="8">
    <location>
        <begin position="90"/>
        <end position="110"/>
    </location>
</feature>
<feature type="transmembrane region" description="Helical" evidence="8">
    <location>
        <begin position="51"/>
        <end position="69"/>
    </location>
</feature>
<evidence type="ECO:0000313" key="10">
    <source>
        <dbReference type="Proteomes" id="UP000006764"/>
    </source>
</evidence>
<dbReference type="KEGG" id="apac:S7S_04255"/>
<name>A0A0B4XL20_9GAMM</name>
<organism evidence="9 10">
    <name type="scientific">Isoalcanivorax pacificus W11-5</name>
    <dbReference type="NCBI Taxonomy" id="391936"/>
    <lineage>
        <taxon>Bacteria</taxon>
        <taxon>Pseudomonadati</taxon>
        <taxon>Pseudomonadota</taxon>
        <taxon>Gammaproteobacteria</taxon>
        <taxon>Oceanospirillales</taxon>
        <taxon>Alcanivoracaceae</taxon>
        <taxon>Isoalcanivorax</taxon>
    </lineage>
</organism>